<evidence type="ECO:0000313" key="3">
    <source>
        <dbReference type="Proteomes" id="UP001611339"/>
    </source>
</evidence>
<feature type="transmembrane region" description="Helical" evidence="1">
    <location>
        <begin position="72"/>
        <end position="92"/>
    </location>
</feature>
<evidence type="ECO:0000256" key="1">
    <source>
        <dbReference type="SAM" id="Phobius"/>
    </source>
</evidence>
<keyword evidence="1" id="KW-1133">Transmembrane helix</keyword>
<keyword evidence="1" id="KW-0812">Transmembrane</keyword>
<name>A0ABW7UFF0_9ACTN</name>
<evidence type="ECO:0000313" key="2">
    <source>
        <dbReference type="EMBL" id="MFI1718382.1"/>
    </source>
</evidence>
<comment type="caution">
    <text evidence="2">The sequence shown here is derived from an EMBL/GenBank/DDBJ whole genome shotgun (WGS) entry which is preliminary data.</text>
</comment>
<keyword evidence="1" id="KW-0472">Membrane</keyword>
<organism evidence="2 3">
    <name type="scientific">Streptomyces litmocidini</name>
    <dbReference type="NCBI Taxonomy" id="67318"/>
    <lineage>
        <taxon>Bacteria</taxon>
        <taxon>Bacillati</taxon>
        <taxon>Actinomycetota</taxon>
        <taxon>Actinomycetes</taxon>
        <taxon>Kitasatosporales</taxon>
        <taxon>Streptomycetaceae</taxon>
        <taxon>Streptomyces</taxon>
    </lineage>
</organism>
<dbReference type="Proteomes" id="UP001611339">
    <property type="component" value="Unassembled WGS sequence"/>
</dbReference>
<keyword evidence="3" id="KW-1185">Reference proteome</keyword>
<dbReference type="RefSeq" id="WP_398712999.1">
    <property type="nucleotide sequence ID" value="NZ_JBIRUI010000021.1"/>
</dbReference>
<protein>
    <submittedName>
        <fullName evidence="2">CU044_5270 family protein</fullName>
    </submittedName>
</protein>
<sequence length="362" mass="37189">MNAFAPRPPRADADELLRAELTELLPPPPVPDLTAERNQHLRHAVLRTALAGGDATAARPARARRPRQGLRLGWIAAPMAACAVVAGVAVLAPQDGSTGTPGRVSVGQAPSPEAVRILSGAALAAASAPAPDARPGGYVYVRSLVAHAGRDAAGGTAVLPPAHRREVWLSVDGSRPGLLREPGAADTELGAEAPVYELDHPGATPRKTTMETAPPSVTNPTHAYVAALPTDPAVLLRLIRDQTRADGGDADQRAFTAIGTLLAETWAPPKVTAALYEAAARIPGVTVLPSAKDAAGREGVAVARASHGEQTQWIFDRTTSAFLGERTVLTEDTSAGRAGTVLGVSAVLAKAAAPSRGELPKG</sequence>
<dbReference type="NCBIfam" id="NF038083">
    <property type="entry name" value="CU044_5270_fam"/>
    <property type="match status" value="1"/>
</dbReference>
<accession>A0ABW7UFF0</accession>
<dbReference type="EMBL" id="JBIRUI010000021">
    <property type="protein sequence ID" value="MFI1718382.1"/>
    <property type="molecule type" value="Genomic_DNA"/>
</dbReference>
<gene>
    <name evidence="2" type="ORF">ACH407_33095</name>
</gene>
<proteinExistence type="predicted"/>
<dbReference type="InterPro" id="IPR047789">
    <property type="entry name" value="CU044_5270-like"/>
</dbReference>
<reference evidence="2 3" key="1">
    <citation type="submission" date="2024-10" db="EMBL/GenBank/DDBJ databases">
        <title>The Natural Products Discovery Center: Release of the First 8490 Sequenced Strains for Exploring Actinobacteria Biosynthetic Diversity.</title>
        <authorList>
            <person name="Kalkreuter E."/>
            <person name="Kautsar S.A."/>
            <person name="Yang D."/>
            <person name="Bader C.D."/>
            <person name="Teijaro C.N."/>
            <person name="Fluegel L."/>
            <person name="Davis C.M."/>
            <person name="Simpson J.R."/>
            <person name="Lauterbach L."/>
            <person name="Steele A.D."/>
            <person name="Gui C."/>
            <person name="Meng S."/>
            <person name="Li G."/>
            <person name="Viehrig K."/>
            <person name="Ye F."/>
            <person name="Su P."/>
            <person name="Kiefer A.F."/>
            <person name="Nichols A."/>
            <person name="Cepeda A.J."/>
            <person name="Yan W."/>
            <person name="Fan B."/>
            <person name="Jiang Y."/>
            <person name="Adhikari A."/>
            <person name="Zheng C.-J."/>
            <person name="Schuster L."/>
            <person name="Cowan T.M."/>
            <person name="Smanski M.J."/>
            <person name="Chevrette M.G."/>
            <person name="De Carvalho L.P.S."/>
            <person name="Shen B."/>
        </authorList>
    </citation>
    <scope>NUCLEOTIDE SEQUENCE [LARGE SCALE GENOMIC DNA]</scope>
    <source>
        <strain evidence="2 3">NPDC020602</strain>
    </source>
</reference>